<proteinExistence type="predicted"/>
<organism evidence="1 2">
    <name type="scientific">Cryoendolithus antarcticus</name>
    <dbReference type="NCBI Taxonomy" id="1507870"/>
    <lineage>
        <taxon>Eukaryota</taxon>
        <taxon>Fungi</taxon>
        <taxon>Dikarya</taxon>
        <taxon>Ascomycota</taxon>
        <taxon>Pezizomycotina</taxon>
        <taxon>Dothideomycetes</taxon>
        <taxon>Dothideomycetidae</taxon>
        <taxon>Cladosporiales</taxon>
        <taxon>Cladosporiaceae</taxon>
        <taxon>Cryoendolithus</taxon>
    </lineage>
</organism>
<comment type="caution">
    <text evidence="1">The sequence shown here is derived from an EMBL/GenBank/DDBJ whole genome shotgun (WGS) entry which is preliminary data.</text>
</comment>
<dbReference type="InParanoid" id="A0A1V8TBP6"/>
<evidence type="ECO:0000313" key="1">
    <source>
        <dbReference type="EMBL" id="OQO08806.1"/>
    </source>
</evidence>
<evidence type="ECO:0000313" key="2">
    <source>
        <dbReference type="Proteomes" id="UP000192596"/>
    </source>
</evidence>
<dbReference type="Proteomes" id="UP000192596">
    <property type="component" value="Unassembled WGS sequence"/>
</dbReference>
<dbReference type="AlphaFoldDB" id="A0A1V8TBP6"/>
<reference evidence="2" key="1">
    <citation type="submission" date="2017-03" db="EMBL/GenBank/DDBJ databases">
        <title>Genomes of endolithic fungi from Antarctica.</title>
        <authorList>
            <person name="Coleine C."/>
            <person name="Masonjones S."/>
            <person name="Stajich J.E."/>
        </authorList>
    </citation>
    <scope>NUCLEOTIDE SEQUENCE [LARGE SCALE GENOMIC DNA]</scope>
    <source>
        <strain evidence="2">CCFEE 5527</strain>
    </source>
</reference>
<protein>
    <submittedName>
        <fullName evidence="1">Uncharacterized protein</fullName>
    </submittedName>
</protein>
<dbReference type="OrthoDB" id="432970at2759"/>
<sequence length="105" mass="11790">MALCGDNYDITNVENVRAMIAVMKSIGDLGQASKTGSEATSPFTDNGPASFSHAPFNAIEEGTFLHNLPKTEVYKLLIDCMRLRRQDEYFFWTEKDPDARVDPEQ</sequence>
<accession>A0A1V8TBP6</accession>
<name>A0A1V8TBP6_9PEZI</name>
<dbReference type="EMBL" id="NAJO01000011">
    <property type="protein sequence ID" value="OQO08806.1"/>
    <property type="molecule type" value="Genomic_DNA"/>
</dbReference>
<keyword evidence="2" id="KW-1185">Reference proteome</keyword>
<gene>
    <name evidence="1" type="ORF">B0A48_05696</name>
</gene>